<dbReference type="Pfam" id="PF00096">
    <property type="entry name" value="zf-C2H2"/>
    <property type="match status" value="1"/>
</dbReference>
<feature type="domain" description="C2H2-type" evidence="11">
    <location>
        <begin position="2512"/>
        <end position="2536"/>
    </location>
</feature>
<gene>
    <name evidence="12" type="ORF">ACJMK2_004035</name>
</gene>
<evidence type="ECO:0000256" key="5">
    <source>
        <dbReference type="ARBA" id="ARBA00022833"/>
    </source>
</evidence>
<evidence type="ECO:0000313" key="13">
    <source>
        <dbReference type="Proteomes" id="UP001634394"/>
    </source>
</evidence>
<dbReference type="PROSITE" id="PS00028">
    <property type="entry name" value="ZINC_FINGER_C2H2_1"/>
    <property type="match status" value="7"/>
</dbReference>
<feature type="compositionally biased region" description="Low complexity" evidence="10">
    <location>
        <begin position="1417"/>
        <end position="1432"/>
    </location>
</feature>
<feature type="compositionally biased region" description="Polar residues" evidence="10">
    <location>
        <begin position="143"/>
        <end position="166"/>
    </location>
</feature>
<protein>
    <recommendedName>
        <fullName evidence="11">C2H2-type domain-containing protein</fullName>
    </recommendedName>
</protein>
<evidence type="ECO:0000256" key="1">
    <source>
        <dbReference type="ARBA" id="ARBA00004123"/>
    </source>
</evidence>
<dbReference type="EMBL" id="JBJQND010000001">
    <property type="protein sequence ID" value="KAL3891786.1"/>
    <property type="molecule type" value="Genomic_DNA"/>
</dbReference>
<feature type="region of interest" description="Disordered" evidence="10">
    <location>
        <begin position="26"/>
        <end position="73"/>
    </location>
</feature>
<sequence>MPRNRNLSQPSPLKRPLDEEFTFDLAGGKKSKIVKGAESGNQSSSKITEIQQEERQRSQPTQESQDDQEHKVEHSAVLEIQSVVIVDQSQTDGEPVSQTAAAISPGLTERRNLSLEALFQVTDTELQNITKQHPDVLQSQLEANQADQSDTSTFNNAESEGSQDTTEGLIGEPGVYREAVKIPVSESGVEKYQLKSDTLEQQGLKLVYIKQTGDLSDDGSTNSGKPKFPLTKSHQQAVDKLLQKASGENISGRKRKHPQKPGRHVCTYCGRRCAKPSVLEKHVRAHTGERPYPCLVCGFSFKTKSNLNKHCKSRAHAIKTNFEEKKRRLGSEEQDTDVPRVALELEIGDDEVGDEYTSISDDSATESGEEEIEEVDRRTQAPSHVLQEVAKFLERSREDRPKVETPKGLSRLERTKSVIERDLDTGDNSVSKKSLMQISSGQLMPNQVVAYPKIAPKQVDEKSELPPYRSDNLKQQLSQMMSPSERSSVLLTNSSQGKQSYNEVEVVNLPSPNTDAETSTKALRNLEKLSEKFEIAAKEGVRLSTSVHTLENKHIQVMIQLQQPAGRAQKMRRSFSEQPSVSSEKTFPKEPSVSLAALRDRIQQLISANEAIVDTPKIDPPRPKLAKRLGRQNSESGISYRSESVEAVNSISNVLSSSGISPVPGHQYVSVESLFDSADTGTRGTSQVSLTQEQINVIVSHFQDWKEEPSASQVSKRGNSLSQVSKGDNLTLIGQETAGLGKISWSAQTIKTKPVKKIEGENKIPVSVGQHILPGSSSVPVLITTSNAYDMQVNKSPSTSVGLVQSMVTSAQQQQHKQHKLELFGTQQMQSKPDSNRGALHQVQASQSGEMCPSHIYTLPNMLTNTSCTSSRPVVIVSSSTGEKQKSGQTNLQRPVMVNESCSESNTKLQITDSKPSPNPSLNSAVIHLPYQTDSFTDLTQNKNIALGQASALHPVNVRGRSVFRSEPFMYPATNSKTMTQFSSPASIKTVNMFTLPVTSGSGVMIAVPQAVSKPGQKLVASQTASLTPQKVVTLDSSEQIKLLSALLPTKVSAEVKGDNSKHSNEPQEIKIEFKLNKGVGAPGSSNVLSSGHVHDMPSIRFQTANISSKSMREPSTPVGPVFRFQSAAISSSHNNQSTVILTPSQIMTSFRHTSNPVVLTQKSADVTSPSSRIAHPVFRFQMPTSTLPQREPLPGNVIQINDGSTIKNLLLKSKQGEATHTSTPSSHYQQVSSKVFVASDDEYGPYHCSFCNTSFLKEQTLELHKTYYCKFKPVSLANRHDPMGADDGNTIDKEAVAKLFANAGVTMRVNTDKDDEDRKHEIEQTQDGMPKSSLIFENFEPTIWPKKKVKPKALRSKSQSFSFSSLPRFDGQKDLVTLLPVTHQDTAGIPIIITDIPVTSFSAAYSSKQSELIPLSQANTNSSTESSSSQSIYKENKQSEWKPKLKGQILMRKLKKKVLMKRSLSLDHVVMERAGDNESTQCLAGGDYKLTKTKSVVERRDIKDLYDGGPHGVNTGSPNKKEQLKILRFSRSEEVPRTEEVAREEDESKPLECSNDVVIIEETGLTQEAQDKTAMTWQLKNVHVPVVLAQPFLDPLMSVSPVYQSNHLAHPGRLVCCFSTDIHMAVLRSSHGKIPTSLVGRFKGLLVPATSLEKHIPFSVNNSVPIPVLVGVQPHLQTMNVLGSKKESSEDKLRNDDRANSSLESPDLTSSEGTTNTKIQCLYGHSYPSLRGGTYVTFCCLQRPQPMYVLAGNNKKVSMYSNWRTAQKDPNPYGLTTKMLLSLYDSHYVGNPVFVTSKENSSSSGLVTHSSYWTYKENQVLNTGPISGSKKINVKAIINVPKITQDKPTDSKSSLKQVRPSEKDRQGNIIDLMKENSQEKIVKGGFKSLDPYVYVRGRGRGKYVCQTCGIRCKKPSMLKKHIRTHTDFRPYHCRHCRFSFKTKGNLTKHMKSKSHQKRCIELGIVPVPTAIDDSQIDQSALAAQFAMTKDAKIADLFDNVGDNEALEEDVDKDGEEEEDMEEEEEEDGEGDEGTEEEDIDEGDEEDGKVDDEEVDAPDSIKQESLSTSKESNVSIIIHSMDTSSPQVTCSSQMNRNLFLQTLGIVAKQLVNGDEPVNVTRLVTCSQPEVSTECVGETEKQTFLIASRLSTVYGFGGEELSKEGDAEKGKKDSEIAWSLLNLSEQNKSTQGNCDNPKTTVQFIDLTKEDNTMRNSTSPAITTTNASEIQNGGSYSADFVKNTTVAMVTIPLGGFVPPIQATPINIQSSDQLKTLLKSGPIVGQLIRQETCKLDLTSESSTTTVFIPFQFSHPFSGSEIIISPVKVGNSHEFAILSPVKNSSGTETLLVSHQNTAGTAEEPFIISQACISHSDTIKSPAIDTLVASLSLPQKEENTFVLASLNPENNEDGSLHVVRTQPVNVCEMSSFENKLNSKNKSLTVVEYPSSGMGIFPQSHKEMTLTGTTDKKSVWSQLDSRGPTGQGEYVCSICDKHFPEKQQIILHLNAHIIEKPFRCGTCSVSFKDRSQLHMHCSSEQHVLTVENNTEGTDMLAENPHPFLCDLCQTAFTIKDHLVRHFRSKEHFTTIESTGKLELGSYEKVEKFLNYINTSDHKEFMEAVKAVISGDYSKLKTKPGEKALEDVQSQFKDNDSFPSATFQDRGRHQGHIVDIKTESVDNQSAREQISHGQFQKRLKMAYGVPTLSSGERVRVELNPDYIELGDIGRNNRANVSDDSCSERDIGDTADKNLETSRHYVKYMTTEDKSATLNVQGTSPACSTAKVTVPLGTTCSSVVTSGGSTPVDSSQGGITLAVSRRTTLGVAMPPVVPQVCTTVSHISSTINRSNEVTSGVATVTRATISMVTEGPHLCGICRQGFKEITMLKVRIKDLR</sequence>
<comment type="subcellular location">
    <subcellularLocation>
        <location evidence="1">Nucleus</location>
    </subcellularLocation>
</comment>
<feature type="region of interest" description="Disordered" evidence="10">
    <location>
        <begin position="352"/>
        <end position="430"/>
    </location>
</feature>
<feature type="domain" description="C2H2-type" evidence="11">
    <location>
        <begin position="2484"/>
        <end position="2511"/>
    </location>
</feature>
<feature type="compositionally biased region" description="Polar residues" evidence="10">
    <location>
        <begin position="1701"/>
        <end position="1715"/>
    </location>
</feature>
<dbReference type="SUPFAM" id="SSF57667">
    <property type="entry name" value="beta-beta-alpha zinc fingers"/>
    <property type="match status" value="4"/>
</dbReference>
<evidence type="ECO:0000259" key="11">
    <source>
        <dbReference type="PROSITE" id="PS50157"/>
    </source>
</evidence>
<keyword evidence="5" id="KW-0862">Zinc</keyword>
<dbReference type="FunFam" id="3.30.160.60:FF:000145">
    <property type="entry name" value="Zinc finger protein 574"/>
    <property type="match status" value="1"/>
</dbReference>
<feature type="region of interest" description="Disordered" evidence="10">
    <location>
        <begin position="1"/>
        <end position="20"/>
    </location>
</feature>
<feature type="compositionally biased region" description="Acidic residues" evidence="10">
    <location>
        <begin position="2005"/>
        <end position="2057"/>
    </location>
</feature>
<dbReference type="FunFam" id="3.30.160.60:FF:000594">
    <property type="entry name" value="Transcription factor HIVEP2"/>
    <property type="match status" value="1"/>
</dbReference>
<keyword evidence="2" id="KW-0479">Metal-binding</keyword>
<evidence type="ECO:0000256" key="10">
    <source>
        <dbReference type="SAM" id="MobiDB-lite"/>
    </source>
</evidence>
<feature type="region of interest" description="Disordered" evidence="10">
    <location>
        <begin position="2000"/>
        <end position="2072"/>
    </location>
</feature>
<feature type="domain" description="C2H2-type" evidence="11">
    <location>
        <begin position="1904"/>
        <end position="1931"/>
    </location>
</feature>
<dbReference type="SMART" id="SM00451">
    <property type="entry name" value="ZnF_U1"/>
    <property type="match status" value="3"/>
</dbReference>
<feature type="region of interest" description="Disordered" evidence="10">
    <location>
        <begin position="143"/>
        <end position="169"/>
    </location>
</feature>
<feature type="domain" description="C2H2-type" evidence="11">
    <location>
        <begin position="2557"/>
        <end position="2581"/>
    </location>
</feature>
<feature type="region of interest" description="Disordered" evidence="10">
    <location>
        <begin position="1683"/>
        <end position="1715"/>
    </location>
</feature>
<accession>A0ABD3XZZ1</accession>
<keyword evidence="6" id="KW-0805">Transcription regulation</keyword>
<feature type="region of interest" description="Disordered" evidence="10">
    <location>
        <begin position="1846"/>
        <end position="1868"/>
    </location>
</feature>
<evidence type="ECO:0000313" key="12">
    <source>
        <dbReference type="EMBL" id="KAL3891786.1"/>
    </source>
</evidence>
<feature type="domain" description="C2H2-type" evidence="11">
    <location>
        <begin position="1247"/>
        <end position="1274"/>
    </location>
</feature>
<dbReference type="InterPro" id="IPR051969">
    <property type="entry name" value="Zinc-finger_DNA-bd_regulators"/>
</dbReference>
<keyword evidence="8" id="KW-0539">Nucleus</keyword>
<feature type="compositionally biased region" description="Polar residues" evidence="10">
    <location>
        <begin position="39"/>
        <end position="50"/>
    </location>
</feature>
<dbReference type="Gene3D" id="3.30.160.60">
    <property type="entry name" value="Classic Zinc Finger"/>
    <property type="match status" value="5"/>
</dbReference>
<keyword evidence="4 9" id="KW-0863">Zinc-finger</keyword>
<dbReference type="InterPro" id="IPR003604">
    <property type="entry name" value="Matrin/U1-like-C_Znf_C2H2"/>
</dbReference>
<dbReference type="PROSITE" id="PS50157">
    <property type="entry name" value="ZINC_FINGER_C2H2_2"/>
    <property type="match status" value="8"/>
</dbReference>
<dbReference type="GO" id="GO:0008270">
    <property type="term" value="F:zinc ion binding"/>
    <property type="evidence" value="ECO:0007669"/>
    <property type="project" value="UniProtKB-KW"/>
</dbReference>
<dbReference type="InterPro" id="IPR013087">
    <property type="entry name" value="Znf_C2H2_type"/>
</dbReference>
<evidence type="ECO:0000256" key="3">
    <source>
        <dbReference type="ARBA" id="ARBA00022737"/>
    </source>
</evidence>
<dbReference type="GO" id="GO:0005634">
    <property type="term" value="C:nucleus"/>
    <property type="evidence" value="ECO:0007669"/>
    <property type="project" value="UniProtKB-SubCell"/>
</dbReference>
<feature type="compositionally biased region" description="Polar residues" evidence="10">
    <location>
        <begin position="1"/>
        <end position="11"/>
    </location>
</feature>
<dbReference type="InterPro" id="IPR036236">
    <property type="entry name" value="Znf_C2H2_sf"/>
</dbReference>
<feature type="compositionally biased region" description="Basic and acidic residues" evidence="10">
    <location>
        <begin position="1685"/>
        <end position="1700"/>
    </location>
</feature>
<feature type="domain" description="C2H2-type" evidence="11">
    <location>
        <begin position="292"/>
        <end position="321"/>
    </location>
</feature>
<evidence type="ECO:0000256" key="7">
    <source>
        <dbReference type="ARBA" id="ARBA00023163"/>
    </source>
</evidence>
<evidence type="ECO:0000256" key="2">
    <source>
        <dbReference type="ARBA" id="ARBA00022723"/>
    </source>
</evidence>
<comment type="caution">
    <text evidence="12">The sequence shown here is derived from an EMBL/GenBank/DDBJ whole genome shotgun (WGS) entry which is preliminary data.</text>
</comment>
<evidence type="ECO:0000256" key="6">
    <source>
        <dbReference type="ARBA" id="ARBA00023015"/>
    </source>
</evidence>
<dbReference type="PANTHER" id="PTHR45944:SF2">
    <property type="entry name" value="SCHNURRI, ISOFORM F"/>
    <property type="match status" value="1"/>
</dbReference>
<feature type="domain" description="C2H2-type" evidence="11">
    <location>
        <begin position="264"/>
        <end position="291"/>
    </location>
</feature>
<evidence type="ECO:0000256" key="8">
    <source>
        <dbReference type="ARBA" id="ARBA00023242"/>
    </source>
</evidence>
<feature type="domain" description="C2H2-type" evidence="11">
    <location>
        <begin position="1932"/>
        <end position="1956"/>
    </location>
</feature>
<feature type="region of interest" description="Disordered" evidence="10">
    <location>
        <begin position="1417"/>
        <end position="1440"/>
    </location>
</feature>
<dbReference type="Proteomes" id="UP001634394">
    <property type="component" value="Unassembled WGS sequence"/>
</dbReference>
<dbReference type="SMART" id="SM00355">
    <property type="entry name" value="ZnF_C2H2"/>
    <property type="match status" value="8"/>
</dbReference>
<organism evidence="12 13">
    <name type="scientific">Sinanodonta woodiana</name>
    <name type="common">Chinese pond mussel</name>
    <name type="synonym">Anodonta woodiana</name>
    <dbReference type="NCBI Taxonomy" id="1069815"/>
    <lineage>
        <taxon>Eukaryota</taxon>
        <taxon>Metazoa</taxon>
        <taxon>Spiralia</taxon>
        <taxon>Lophotrochozoa</taxon>
        <taxon>Mollusca</taxon>
        <taxon>Bivalvia</taxon>
        <taxon>Autobranchia</taxon>
        <taxon>Heteroconchia</taxon>
        <taxon>Palaeoheterodonta</taxon>
        <taxon>Unionida</taxon>
        <taxon>Unionoidea</taxon>
        <taxon>Unionidae</taxon>
        <taxon>Unioninae</taxon>
        <taxon>Sinanodonta</taxon>
    </lineage>
</organism>
<reference evidence="12 13" key="1">
    <citation type="submission" date="2024-11" db="EMBL/GenBank/DDBJ databases">
        <title>Chromosome-level genome assembly of the freshwater bivalve Anodonta woodiana.</title>
        <authorList>
            <person name="Chen X."/>
        </authorList>
    </citation>
    <scope>NUCLEOTIDE SEQUENCE [LARGE SCALE GENOMIC DNA]</scope>
    <source>
        <strain evidence="12">MN2024</strain>
        <tissue evidence="12">Gills</tissue>
    </source>
</reference>
<proteinExistence type="predicted"/>
<name>A0ABD3XZZ1_SINWO</name>
<evidence type="ECO:0000256" key="4">
    <source>
        <dbReference type="ARBA" id="ARBA00022771"/>
    </source>
</evidence>
<keyword evidence="7" id="KW-0804">Transcription</keyword>
<evidence type="ECO:0000256" key="9">
    <source>
        <dbReference type="PROSITE-ProRule" id="PRU00042"/>
    </source>
</evidence>
<keyword evidence="13" id="KW-1185">Reference proteome</keyword>
<feature type="compositionally biased region" description="Polar residues" evidence="10">
    <location>
        <begin position="2063"/>
        <end position="2072"/>
    </location>
</feature>
<feature type="compositionally biased region" description="Basic and acidic residues" evidence="10">
    <location>
        <begin position="391"/>
        <end position="424"/>
    </location>
</feature>
<feature type="region of interest" description="Disordered" evidence="10">
    <location>
        <begin position="614"/>
        <end position="634"/>
    </location>
</feature>
<dbReference type="PANTHER" id="PTHR45944">
    <property type="entry name" value="SCHNURRI, ISOFORM F"/>
    <property type="match status" value="1"/>
</dbReference>
<feature type="compositionally biased region" description="Acidic residues" evidence="10">
    <location>
        <begin position="363"/>
        <end position="374"/>
    </location>
</feature>
<keyword evidence="3" id="KW-0677">Repeat</keyword>